<protein>
    <submittedName>
        <fullName evidence="1">Uncharacterized protein</fullName>
    </submittedName>
</protein>
<accession>A0A518I5V0</accession>
<dbReference type="KEGG" id="gfm:Enr17x_04930"/>
<gene>
    <name evidence="1" type="ORF">Enr17x_04930</name>
</gene>
<dbReference type="OrthoDB" id="277270at2"/>
<dbReference type="RefSeq" id="WP_145305619.1">
    <property type="nucleotide sequence ID" value="NZ_CP037452.1"/>
</dbReference>
<keyword evidence="2" id="KW-1185">Reference proteome</keyword>
<evidence type="ECO:0000313" key="2">
    <source>
        <dbReference type="Proteomes" id="UP000318313"/>
    </source>
</evidence>
<dbReference type="EMBL" id="CP037452">
    <property type="protein sequence ID" value="QDV48481.1"/>
    <property type="molecule type" value="Genomic_DNA"/>
</dbReference>
<organism evidence="1 2">
    <name type="scientific">Gimesia fumaroli</name>
    <dbReference type="NCBI Taxonomy" id="2527976"/>
    <lineage>
        <taxon>Bacteria</taxon>
        <taxon>Pseudomonadati</taxon>
        <taxon>Planctomycetota</taxon>
        <taxon>Planctomycetia</taxon>
        <taxon>Planctomycetales</taxon>
        <taxon>Planctomycetaceae</taxon>
        <taxon>Gimesia</taxon>
    </lineage>
</organism>
<dbReference type="AlphaFoldDB" id="A0A518I5V0"/>
<reference evidence="1 2" key="1">
    <citation type="submission" date="2019-03" db="EMBL/GenBank/DDBJ databases">
        <title>Deep-cultivation of Planctomycetes and their phenomic and genomic characterization uncovers novel biology.</title>
        <authorList>
            <person name="Wiegand S."/>
            <person name="Jogler M."/>
            <person name="Boedeker C."/>
            <person name="Pinto D."/>
            <person name="Vollmers J."/>
            <person name="Rivas-Marin E."/>
            <person name="Kohn T."/>
            <person name="Peeters S.H."/>
            <person name="Heuer A."/>
            <person name="Rast P."/>
            <person name="Oberbeckmann S."/>
            <person name="Bunk B."/>
            <person name="Jeske O."/>
            <person name="Meyerdierks A."/>
            <person name="Storesund J.E."/>
            <person name="Kallscheuer N."/>
            <person name="Luecker S."/>
            <person name="Lage O.M."/>
            <person name="Pohl T."/>
            <person name="Merkel B.J."/>
            <person name="Hornburger P."/>
            <person name="Mueller R.-W."/>
            <person name="Bruemmer F."/>
            <person name="Labrenz M."/>
            <person name="Spormann A.M."/>
            <person name="Op den Camp H."/>
            <person name="Overmann J."/>
            <person name="Amann R."/>
            <person name="Jetten M.S.M."/>
            <person name="Mascher T."/>
            <person name="Medema M.H."/>
            <person name="Devos D.P."/>
            <person name="Kaster A.-K."/>
            <person name="Ovreas L."/>
            <person name="Rohde M."/>
            <person name="Galperin M.Y."/>
            <person name="Jogler C."/>
        </authorList>
    </citation>
    <scope>NUCLEOTIDE SEQUENCE [LARGE SCALE GENOMIC DNA]</scope>
    <source>
        <strain evidence="1 2">Enr17</strain>
    </source>
</reference>
<evidence type="ECO:0000313" key="1">
    <source>
        <dbReference type="EMBL" id="QDV48481.1"/>
    </source>
</evidence>
<dbReference type="Proteomes" id="UP000318313">
    <property type="component" value="Chromosome"/>
</dbReference>
<proteinExistence type="predicted"/>
<name>A0A518I5V0_9PLAN</name>
<sequence length="123" mass="14024">MMHTNRRWFVSEVASAEELAHKLCKTTWCCCNAFRIKGQPEYVWLNDATSEDGAQEYAVIKLNTSTGKPLQIESITFSWCDSERAIRYVKDTLAGKDDNHDFACAVEPILQTPEEHGRCQYCA</sequence>